<feature type="compositionally biased region" description="Low complexity" evidence="8">
    <location>
        <begin position="1075"/>
        <end position="1099"/>
    </location>
</feature>
<feature type="transmembrane region" description="Helical" evidence="9">
    <location>
        <begin position="409"/>
        <end position="431"/>
    </location>
</feature>
<dbReference type="GO" id="GO:0015648">
    <property type="term" value="F:lipid-linked peptidoglycan transporter activity"/>
    <property type="evidence" value="ECO:0007669"/>
    <property type="project" value="TreeGrafter"/>
</dbReference>
<sequence>MSGPDRGPRRGVAGAGAVMLAGTFTSRILGMVKAPLLLGAVIGANTGVADAFSVANRLPNTIYLLLVGGVLNAILVPQVVRAIKQDADGGQAYINRLLTLGMAALAVLTLVLTFASPVLVRVYGGTLPAEWYDLAVTFGYWCIPQIFFYGTYALIGQVLNAKNVFGPYTWAPALNNVVAIAGLGVYFAVYGGTAMEDATDASVWGLSRTALLAGAATAGVAAQALILIVPLVRSGFRYRVQWGLKGMGGASRMALWAFAAMAMGQLAFIITSRAAAHARRAADGDLGVAGNAAYDYSYLIYSLPTSLVTVSLVTALFTRMSAHAADRNLTAVRGDLSQGLRVIGVFTVLATAGLMVLSEPLVGVIAATVSYPETQAIARIVVAMGAGLTAVGIFVMCQRTFFAFEDAKGIFRLQLLPTGVIAAGSTLAFWLPPAWTVLGIGVAMAISNWLGAVLAYLGLRRHLGRLDGARILRTHLRLTLAVVPAALTGWALLTLWGTGPEVGLLGSLARLVVIGAVITAIYLLLARLMRVEELGVIGPPGAAIVRRVVPRLPGPLRGPALSAGVVLLSAVAWNIPVRRLVRVVGEDTKEQALDERTDPDAQSGRPEQPREPATSPRTTPGVTVIVGGRYDLGAELSAPGGTTRYLAHDRTLDREVEILLMPETDERTQEALDAARRAALVEDHRLERILEVGTTAEQGFVVTVPISGWTLAELAQSGGLPADQARAIIGEAAGGLETARRHGVRHRALQLEDIRVTRDGGVVVAGLGVAAALRGSNDELQDPLEASRSDATDLVSLLSFALTGAPATAASDTASMSGAINTAALAATGGDMGAPPPPPPSELDELISATARGAGPGSAGELLRALAPWPAIDVAAVQPGAAQLPEGARPLAWAPLPSGGGERTRFSHIDDEPASGAGGASGSAPAGGVVAGMAGSSAGAAAGAGAAGAAAGAAGAAGAGALASAGAAVLGVVSAIGTRLMNDAASGPSDAARLAQPALRRLFADTAAAHRRMGVWWNRGQDKLTSMREGPSATAQSAPEQSPGETSAARSSAPSAPSGTSAAHAPEAPAPVHPAAPTAQAPANAPAPAPATVTRPSATDPAEGEPRINPAPIVLCLVLAALVLLTYGAIRTLFSPTEPVVLPPHEPAAEQTEEPTEDEDEADEPEPEAQVEEAEEGEEPIVPAIASLTPLDPEGDGQENPDLVGLALDGDSTSWWRSRFYVDPEYGMKSGIGMHIELEEQATVGRVVIDLRGQGGLVEIRATGAGAPTEGEVLASGEMGPDSEFTFEPLQTDSLVLWFPRLPVAESDGENRLEIARIELSVE</sequence>
<feature type="transmembrane region" description="Helical" evidence="9">
    <location>
        <begin position="61"/>
        <end position="80"/>
    </location>
</feature>
<evidence type="ECO:0000256" key="8">
    <source>
        <dbReference type="SAM" id="MobiDB-lite"/>
    </source>
</evidence>
<dbReference type="RefSeq" id="WP_211336074.1">
    <property type="nucleotide sequence ID" value="NZ_RKHK01000001.1"/>
</dbReference>
<keyword evidence="3 9" id="KW-0812">Transmembrane</keyword>
<gene>
    <name evidence="10" type="ORF">EDD31_1312</name>
</gene>
<keyword evidence="5" id="KW-0573">Peptidoglycan synthesis</keyword>
<keyword evidence="6 9" id="KW-1133">Transmembrane helix</keyword>
<comment type="caution">
    <text evidence="10">The sequence shown here is derived from an EMBL/GenBank/DDBJ whole genome shotgun (WGS) entry which is preliminary data.</text>
</comment>
<feature type="region of interest" description="Disordered" evidence="8">
    <location>
        <begin position="1137"/>
        <end position="1181"/>
    </location>
</feature>
<feature type="compositionally biased region" description="Basic and acidic residues" evidence="8">
    <location>
        <begin position="589"/>
        <end position="599"/>
    </location>
</feature>
<evidence type="ECO:0000256" key="6">
    <source>
        <dbReference type="ARBA" id="ARBA00022989"/>
    </source>
</evidence>
<dbReference type="PANTHER" id="PTHR47019">
    <property type="entry name" value="LIPID II FLIPPASE MURJ"/>
    <property type="match status" value="1"/>
</dbReference>
<feature type="transmembrane region" description="Helical" evidence="9">
    <location>
        <begin position="296"/>
        <end position="318"/>
    </location>
</feature>
<feature type="transmembrane region" description="Helical" evidence="9">
    <location>
        <begin position="134"/>
        <end position="155"/>
    </location>
</feature>
<feature type="region of interest" description="Disordered" evidence="8">
    <location>
        <begin position="892"/>
        <end position="924"/>
    </location>
</feature>
<evidence type="ECO:0000313" key="11">
    <source>
        <dbReference type="Proteomes" id="UP000280668"/>
    </source>
</evidence>
<feature type="transmembrane region" description="Helical" evidence="9">
    <location>
        <begin position="377"/>
        <end position="397"/>
    </location>
</feature>
<dbReference type="CDD" id="cd13123">
    <property type="entry name" value="MATE_MurJ_like"/>
    <property type="match status" value="1"/>
</dbReference>
<keyword evidence="2" id="KW-1003">Cell membrane</keyword>
<dbReference type="GO" id="GO:0005886">
    <property type="term" value="C:plasma membrane"/>
    <property type="evidence" value="ECO:0007669"/>
    <property type="project" value="UniProtKB-SubCell"/>
</dbReference>
<comment type="subcellular location">
    <subcellularLocation>
        <location evidence="1">Cell membrane</location>
        <topology evidence="1">Multi-pass membrane protein</topology>
    </subcellularLocation>
</comment>
<dbReference type="InterPro" id="IPR051050">
    <property type="entry name" value="Lipid_II_flippase_MurJ/MviN"/>
</dbReference>
<evidence type="ECO:0000256" key="9">
    <source>
        <dbReference type="SAM" id="Phobius"/>
    </source>
</evidence>
<feature type="compositionally biased region" description="Acidic residues" evidence="8">
    <location>
        <begin position="1151"/>
        <end position="1179"/>
    </location>
</feature>
<keyword evidence="11" id="KW-1185">Reference proteome</keyword>
<feature type="transmembrane region" description="Helical" evidence="9">
    <location>
        <begin position="478"/>
        <end position="496"/>
    </location>
</feature>
<feature type="compositionally biased region" description="Basic and acidic residues" evidence="8">
    <location>
        <begin position="902"/>
        <end position="911"/>
    </location>
</feature>
<dbReference type="EMBL" id="RKHK01000001">
    <property type="protein sequence ID" value="ROR72948.1"/>
    <property type="molecule type" value="Genomic_DNA"/>
</dbReference>
<dbReference type="InterPro" id="IPR004268">
    <property type="entry name" value="MurJ"/>
</dbReference>
<dbReference type="PRINTS" id="PR01806">
    <property type="entry name" value="VIRFACTRMVIN"/>
</dbReference>
<protein>
    <submittedName>
        <fullName evidence="10">Murein biosynthesis integral membrane protein MurJ</fullName>
    </submittedName>
</protein>
<keyword evidence="4" id="KW-0133">Cell shape</keyword>
<feature type="compositionally biased region" description="Polar residues" evidence="8">
    <location>
        <begin position="1033"/>
        <end position="1045"/>
    </location>
</feature>
<organism evidence="10 11">
    <name type="scientific">Bogoriella caseilytica</name>
    <dbReference type="NCBI Taxonomy" id="56055"/>
    <lineage>
        <taxon>Bacteria</taxon>
        <taxon>Bacillati</taxon>
        <taxon>Actinomycetota</taxon>
        <taxon>Actinomycetes</taxon>
        <taxon>Micrococcales</taxon>
        <taxon>Bogoriellaceae</taxon>
        <taxon>Bogoriella</taxon>
    </lineage>
</organism>
<feature type="region of interest" description="Disordered" evidence="8">
    <location>
        <begin position="589"/>
        <end position="621"/>
    </location>
</feature>
<feature type="compositionally biased region" description="Low complexity" evidence="8">
    <location>
        <begin position="1047"/>
        <end position="1067"/>
    </location>
</feature>
<evidence type="ECO:0000256" key="1">
    <source>
        <dbReference type="ARBA" id="ARBA00004651"/>
    </source>
</evidence>
<dbReference type="SUPFAM" id="SSF56112">
    <property type="entry name" value="Protein kinase-like (PK-like)"/>
    <property type="match status" value="1"/>
</dbReference>
<dbReference type="GO" id="GO:0008360">
    <property type="term" value="P:regulation of cell shape"/>
    <property type="evidence" value="ECO:0007669"/>
    <property type="project" value="UniProtKB-KW"/>
</dbReference>
<proteinExistence type="predicted"/>
<reference evidence="10 11" key="1">
    <citation type="submission" date="2018-11" db="EMBL/GenBank/DDBJ databases">
        <title>Sequencing the genomes of 1000 actinobacteria strains.</title>
        <authorList>
            <person name="Klenk H.-P."/>
        </authorList>
    </citation>
    <scope>NUCLEOTIDE SEQUENCE [LARGE SCALE GENOMIC DNA]</scope>
    <source>
        <strain evidence="10 11">DSM 11294</strain>
    </source>
</reference>
<feature type="transmembrane region" description="Helical" evidence="9">
    <location>
        <begin position="253"/>
        <end position="276"/>
    </location>
</feature>
<dbReference type="PANTHER" id="PTHR47019:SF1">
    <property type="entry name" value="LIPID II FLIPPASE MURJ"/>
    <property type="match status" value="1"/>
</dbReference>
<feature type="transmembrane region" description="Helical" evidence="9">
    <location>
        <begin position="12"/>
        <end position="29"/>
    </location>
</feature>
<keyword evidence="7 9" id="KW-0472">Membrane</keyword>
<feature type="transmembrane region" description="Helical" evidence="9">
    <location>
        <begin position="210"/>
        <end position="232"/>
    </location>
</feature>
<feature type="transmembrane region" description="Helical" evidence="9">
    <location>
        <begin position="437"/>
        <end position="457"/>
    </location>
</feature>
<dbReference type="Pfam" id="PF03023">
    <property type="entry name" value="MurJ"/>
    <property type="match status" value="1"/>
</dbReference>
<evidence type="ECO:0000313" key="10">
    <source>
        <dbReference type="EMBL" id="ROR72948.1"/>
    </source>
</evidence>
<evidence type="ECO:0000256" key="3">
    <source>
        <dbReference type="ARBA" id="ARBA00022692"/>
    </source>
</evidence>
<evidence type="ECO:0000256" key="5">
    <source>
        <dbReference type="ARBA" id="ARBA00022984"/>
    </source>
</evidence>
<feature type="region of interest" description="Disordered" evidence="8">
    <location>
        <begin position="1025"/>
        <end position="1107"/>
    </location>
</feature>
<accession>A0A3N2BCJ0</accession>
<evidence type="ECO:0000256" key="7">
    <source>
        <dbReference type="ARBA" id="ARBA00023136"/>
    </source>
</evidence>
<feature type="transmembrane region" description="Helical" evidence="9">
    <location>
        <begin position="339"/>
        <end position="357"/>
    </location>
</feature>
<dbReference type="GO" id="GO:0034204">
    <property type="term" value="P:lipid translocation"/>
    <property type="evidence" value="ECO:0007669"/>
    <property type="project" value="TreeGrafter"/>
</dbReference>
<feature type="transmembrane region" description="Helical" evidence="9">
    <location>
        <begin position="556"/>
        <end position="575"/>
    </location>
</feature>
<evidence type="ECO:0000256" key="4">
    <source>
        <dbReference type="ARBA" id="ARBA00022960"/>
    </source>
</evidence>
<dbReference type="NCBIfam" id="TIGR01695">
    <property type="entry name" value="murJ_mviN"/>
    <property type="match status" value="1"/>
</dbReference>
<dbReference type="Proteomes" id="UP000280668">
    <property type="component" value="Unassembled WGS sequence"/>
</dbReference>
<name>A0A3N2BCJ0_9MICO</name>
<dbReference type="InterPro" id="IPR011009">
    <property type="entry name" value="Kinase-like_dom_sf"/>
</dbReference>
<feature type="transmembrane region" description="Helical" evidence="9">
    <location>
        <begin position="92"/>
        <end position="114"/>
    </location>
</feature>
<evidence type="ECO:0000256" key="2">
    <source>
        <dbReference type="ARBA" id="ARBA00022475"/>
    </source>
</evidence>
<dbReference type="Gene3D" id="1.10.510.10">
    <property type="entry name" value="Transferase(Phosphotransferase) domain 1"/>
    <property type="match status" value="1"/>
</dbReference>
<dbReference type="GO" id="GO:0009252">
    <property type="term" value="P:peptidoglycan biosynthetic process"/>
    <property type="evidence" value="ECO:0007669"/>
    <property type="project" value="UniProtKB-KW"/>
</dbReference>
<feature type="transmembrane region" description="Helical" evidence="9">
    <location>
        <begin position="167"/>
        <end position="190"/>
    </location>
</feature>
<feature type="transmembrane region" description="Helical" evidence="9">
    <location>
        <begin position="502"/>
        <end position="525"/>
    </location>
</feature>